<dbReference type="PROSITE" id="PS50045">
    <property type="entry name" value="SIGMA54_INTERACT_4"/>
    <property type="match status" value="1"/>
</dbReference>
<evidence type="ECO:0000256" key="6">
    <source>
        <dbReference type="ARBA" id="ARBA00023163"/>
    </source>
</evidence>
<dbReference type="InterPro" id="IPR002078">
    <property type="entry name" value="Sigma_54_int"/>
</dbReference>
<keyword evidence="4" id="KW-0238">DNA-binding</keyword>
<dbReference type="InterPro" id="IPR000014">
    <property type="entry name" value="PAS"/>
</dbReference>
<evidence type="ECO:0000313" key="9">
    <source>
        <dbReference type="EMBL" id="PSL42929.1"/>
    </source>
</evidence>
<evidence type="ECO:0000256" key="5">
    <source>
        <dbReference type="ARBA" id="ARBA00023159"/>
    </source>
</evidence>
<dbReference type="InterPro" id="IPR058031">
    <property type="entry name" value="AAA_lid_NorR"/>
</dbReference>
<evidence type="ECO:0000313" key="10">
    <source>
        <dbReference type="Proteomes" id="UP000242310"/>
    </source>
</evidence>
<dbReference type="InterPro" id="IPR046342">
    <property type="entry name" value="CBS_dom_sf"/>
</dbReference>
<name>A0A2P8H9T0_9BACI</name>
<dbReference type="SUPFAM" id="SSF55785">
    <property type="entry name" value="PYP-like sensor domain (PAS domain)"/>
    <property type="match status" value="1"/>
</dbReference>
<dbReference type="CDD" id="cd00130">
    <property type="entry name" value="PAS"/>
    <property type="match status" value="1"/>
</dbReference>
<keyword evidence="10" id="KW-1185">Reference proteome</keyword>
<dbReference type="InterPro" id="IPR025943">
    <property type="entry name" value="Sigma_54_int_dom_ATP-bd_2"/>
</dbReference>
<reference evidence="9 10" key="1">
    <citation type="submission" date="2018-03" db="EMBL/GenBank/DDBJ databases">
        <title>Genomic Encyclopedia of Type Strains, Phase III (KMG-III): the genomes of soil and plant-associated and newly described type strains.</title>
        <authorList>
            <person name="Whitman W."/>
        </authorList>
    </citation>
    <scope>NUCLEOTIDE SEQUENCE [LARGE SCALE GENOMIC DNA]</scope>
    <source>
        <strain evidence="9 10">CGMCC 1.07653</strain>
    </source>
</reference>
<dbReference type="InterPro" id="IPR025944">
    <property type="entry name" value="Sigma_54_int_dom_CS"/>
</dbReference>
<dbReference type="Gene3D" id="3.40.50.300">
    <property type="entry name" value="P-loop containing nucleotide triphosphate hydrolases"/>
    <property type="match status" value="1"/>
</dbReference>
<dbReference type="EMBL" id="PYAV01000012">
    <property type="protein sequence ID" value="PSL42929.1"/>
    <property type="molecule type" value="Genomic_DNA"/>
</dbReference>
<dbReference type="SMART" id="SM00382">
    <property type="entry name" value="AAA"/>
    <property type="match status" value="1"/>
</dbReference>
<dbReference type="GO" id="GO:0043565">
    <property type="term" value="F:sequence-specific DNA binding"/>
    <property type="evidence" value="ECO:0007669"/>
    <property type="project" value="InterPro"/>
</dbReference>
<dbReference type="Pfam" id="PF00989">
    <property type="entry name" value="PAS"/>
    <property type="match status" value="1"/>
</dbReference>
<dbReference type="PROSITE" id="PS00676">
    <property type="entry name" value="SIGMA54_INTERACT_2"/>
    <property type="match status" value="1"/>
</dbReference>
<keyword evidence="2" id="KW-0067">ATP-binding</keyword>
<dbReference type="Pfam" id="PF02954">
    <property type="entry name" value="HTH_8"/>
    <property type="match status" value="1"/>
</dbReference>
<dbReference type="AlphaFoldDB" id="A0A2P8H9T0"/>
<evidence type="ECO:0000256" key="4">
    <source>
        <dbReference type="ARBA" id="ARBA00023125"/>
    </source>
</evidence>
<feature type="domain" description="PAS" evidence="8">
    <location>
        <begin position="140"/>
        <end position="192"/>
    </location>
</feature>
<dbReference type="RefSeq" id="WP_106589468.1">
    <property type="nucleotide sequence ID" value="NZ_PYAV01000012.1"/>
</dbReference>
<dbReference type="FunFam" id="3.40.50.300:FF:000006">
    <property type="entry name" value="DNA-binding transcriptional regulator NtrC"/>
    <property type="match status" value="1"/>
</dbReference>
<feature type="domain" description="Sigma-54 factor interaction" evidence="7">
    <location>
        <begin position="281"/>
        <end position="511"/>
    </location>
</feature>
<dbReference type="InterPro" id="IPR003593">
    <property type="entry name" value="AAA+_ATPase"/>
</dbReference>
<dbReference type="InterPro" id="IPR025662">
    <property type="entry name" value="Sigma_54_int_dom_ATP-bd_1"/>
</dbReference>
<keyword evidence="3" id="KW-0805">Transcription regulation</keyword>
<dbReference type="Gene3D" id="1.10.10.60">
    <property type="entry name" value="Homeodomain-like"/>
    <property type="match status" value="1"/>
</dbReference>
<dbReference type="Pfam" id="PF00158">
    <property type="entry name" value="Sigma54_activat"/>
    <property type="match status" value="1"/>
</dbReference>
<protein>
    <submittedName>
        <fullName evidence="9">Transcriptional regulator</fullName>
    </submittedName>
</protein>
<keyword evidence="1" id="KW-0547">Nucleotide-binding</keyword>
<evidence type="ECO:0000256" key="2">
    <source>
        <dbReference type="ARBA" id="ARBA00022840"/>
    </source>
</evidence>
<evidence type="ECO:0000259" key="8">
    <source>
        <dbReference type="PROSITE" id="PS50112"/>
    </source>
</evidence>
<dbReference type="FunFam" id="1.10.8.60:FF:000014">
    <property type="entry name" value="DNA-binding transcriptional regulator NtrC"/>
    <property type="match status" value="1"/>
</dbReference>
<dbReference type="Proteomes" id="UP000242310">
    <property type="component" value="Unassembled WGS sequence"/>
</dbReference>
<dbReference type="InterPro" id="IPR027417">
    <property type="entry name" value="P-loop_NTPase"/>
</dbReference>
<dbReference type="Pfam" id="PF25601">
    <property type="entry name" value="AAA_lid_14"/>
    <property type="match status" value="1"/>
</dbReference>
<dbReference type="PANTHER" id="PTHR32071:SF57">
    <property type="entry name" value="C4-DICARBOXYLATE TRANSPORT TRANSCRIPTIONAL REGULATORY PROTEIN DCTD"/>
    <property type="match status" value="1"/>
</dbReference>
<dbReference type="CDD" id="cd00009">
    <property type="entry name" value="AAA"/>
    <property type="match status" value="1"/>
</dbReference>
<dbReference type="GO" id="GO:0006355">
    <property type="term" value="P:regulation of DNA-templated transcription"/>
    <property type="evidence" value="ECO:0007669"/>
    <property type="project" value="InterPro"/>
</dbReference>
<dbReference type="Gene3D" id="1.10.8.60">
    <property type="match status" value="1"/>
</dbReference>
<dbReference type="InterPro" id="IPR013767">
    <property type="entry name" value="PAS_fold"/>
</dbReference>
<dbReference type="GO" id="GO:0005524">
    <property type="term" value="F:ATP binding"/>
    <property type="evidence" value="ECO:0007669"/>
    <property type="project" value="UniProtKB-KW"/>
</dbReference>
<dbReference type="PROSITE" id="PS00688">
    <property type="entry name" value="SIGMA54_INTERACT_3"/>
    <property type="match status" value="1"/>
</dbReference>
<keyword evidence="6" id="KW-0804">Transcription</keyword>
<dbReference type="SUPFAM" id="SSF46689">
    <property type="entry name" value="Homeodomain-like"/>
    <property type="match status" value="1"/>
</dbReference>
<dbReference type="SUPFAM" id="SSF52540">
    <property type="entry name" value="P-loop containing nucleoside triphosphate hydrolases"/>
    <property type="match status" value="1"/>
</dbReference>
<organism evidence="9 10">
    <name type="scientific">Salsuginibacillus halophilus</name>
    <dbReference type="NCBI Taxonomy" id="517424"/>
    <lineage>
        <taxon>Bacteria</taxon>
        <taxon>Bacillati</taxon>
        <taxon>Bacillota</taxon>
        <taxon>Bacilli</taxon>
        <taxon>Bacillales</taxon>
        <taxon>Bacillaceae</taxon>
        <taxon>Salsuginibacillus</taxon>
    </lineage>
</organism>
<accession>A0A2P8H9T0</accession>
<dbReference type="InterPro" id="IPR009057">
    <property type="entry name" value="Homeodomain-like_sf"/>
</dbReference>
<dbReference type="OrthoDB" id="9771372at2"/>
<dbReference type="InterPro" id="IPR002197">
    <property type="entry name" value="HTH_Fis"/>
</dbReference>
<dbReference type="PROSITE" id="PS00675">
    <property type="entry name" value="SIGMA54_INTERACT_1"/>
    <property type="match status" value="1"/>
</dbReference>
<comment type="caution">
    <text evidence="9">The sequence shown here is derived from an EMBL/GenBank/DDBJ whole genome shotgun (WGS) entry which is preliminary data.</text>
</comment>
<dbReference type="Gene3D" id="3.30.450.20">
    <property type="entry name" value="PAS domain"/>
    <property type="match status" value="1"/>
</dbReference>
<dbReference type="SUPFAM" id="SSF54631">
    <property type="entry name" value="CBS-domain pair"/>
    <property type="match status" value="1"/>
</dbReference>
<dbReference type="PRINTS" id="PR01590">
    <property type="entry name" value="HTHFIS"/>
</dbReference>
<dbReference type="InterPro" id="IPR035965">
    <property type="entry name" value="PAS-like_dom_sf"/>
</dbReference>
<gene>
    <name evidence="9" type="ORF">B0H94_11212</name>
</gene>
<dbReference type="SMART" id="SM00091">
    <property type="entry name" value="PAS"/>
    <property type="match status" value="1"/>
</dbReference>
<keyword evidence="5" id="KW-0010">Activator</keyword>
<evidence type="ECO:0000256" key="3">
    <source>
        <dbReference type="ARBA" id="ARBA00023015"/>
    </source>
</evidence>
<sequence length="581" mass="64265">MPAFLSSEAPHDVNVAVKHWMKTPHIFTCERHTLGQLIELLTYSEGEDLIAINRHYEVEGVLKQQTVLELQLAETALNTRAEPSWLTPVPALHAEDAIVEVQAETFAYPVVNDEGKLVGTLPPARLAEAAIAFSVQNKHQSDIVNVVLESAYEGIAVVDADARIQKLNEAYRSFLGIAPEEVVEGRLVTEVIENTRLHHTVATGVPERGQLQVMQGQNMVVHRIPIWRNQELVGAIGMLIFEGVRELYHILEHAREVQGSSEPHVKSQMAEPVTTYSFEQMIGESRALQYCKSRARKAARTQVTVLLTGESGTGKEVFAQSIHGLSERRHAPFMSINCAAIPEQLLEAELFGYEEGAFTGAKKGGQAGKFEAASGGTVFLDEIGEMPLSMQAKLLRVLEENHVTRVGGRRTIPVDVRLVAATNQNLAEQVRTGRFRRDLYYRLCVVPIELPPLRERRDDIPELVQHYAKVLADKHGVEAKAFSKEAMAQLMQHSWPGNVRELINVLEQALIMTEAEIVVLKHLPALEGPAPTAPTDVDAPEDEKARIEAALAEAGGNKAKAARLLGMHRTTLYKKIETLNV</sequence>
<evidence type="ECO:0000259" key="7">
    <source>
        <dbReference type="PROSITE" id="PS50045"/>
    </source>
</evidence>
<dbReference type="PANTHER" id="PTHR32071">
    <property type="entry name" value="TRANSCRIPTIONAL REGULATORY PROTEIN"/>
    <property type="match status" value="1"/>
</dbReference>
<evidence type="ECO:0000256" key="1">
    <source>
        <dbReference type="ARBA" id="ARBA00022741"/>
    </source>
</evidence>
<dbReference type="PROSITE" id="PS50112">
    <property type="entry name" value="PAS"/>
    <property type="match status" value="1"/>
</dbReference>
<proteinExistence type="predicted"/>